<evidence type="ECO:0000313" key="3">
    <source>
        <dbReference type="Proteomes" id="UP001443914"/>
    </source>
</evidence>
<evidence type="ECO:0000313" key="2">
    <source>
        <dbReference type="EMBL" id="KAK9733444.1"/>
    </source>
</evidence>
<protein>
    <recommendedName>
        <fullName evidence="1">AB hydrolase-1 domain-containing protein</fullName>
    </recommendedName>
</protein>
<dbReference type="InterPro" id="IPR029058">
    <property type="entry name" value="AB_hydrolase_fold"/>
</dbReference>
<dbReference type="Pfam" id="PF00561">
    <property type="entry name" value="Abhydrolase_1"/>
    <property type="match status" value="1"/>
</dbReference>
<dbReference type="Gene3D" id="3.40.50.1820">
    <property type="entry name" value="alpha/beta hydrolase"/>
    <property type="match status" value="1"/>
</dbReference>
<organism evidence="2 3">
    <name type="scientific">Saponaria officinalis</name>
    <name type="common">Common soapwort</name>
    <name type="synonym">Lychnis saponaria</name>
    <dbReference type="NCBI Taxonomy" id="3572"/>
    <lineage>
        <taxon>Eukaryota</taxon>
        <taxon>Viridiplantae</taxon>
        <taxon>Streptophyta</taxon>
        <taxon>Embryophyta</taxon>
        <taxon>Tracheophyta</taxon>
        <taxon>Spermatophyta</taxon>
        <taxon>Magnoliopsida</taxon>
        <taxon>eudicotyledons</taxon>
        <taxon>Gunneridae</taxon>
        <taxon>Pentapetalae</taxon>
        <taxon>Caryophyllales</taxon>
        <taxon>Caryophyllaceae</taxon>
        <taxon>Caryophylleae</taxon>
        <taxon>Saponaria</taxon>
    </lineage>
</organism>
<dbReference type="InterPro" id="IPR000073">
    <property type="entry name" value="AB_hydrolase_1"/>
</dbReference>
<dbReference type="EMBL" id="JBDFQZ010000004">
    <property type="protein sequence ID" value="KAK9733444.1"/>
    <property type="molecule type" value="Genomic_DNA"/>
</dbReference>
<comment type="caution">
    <text evidence="2">The sequence shown here is derived from an EMBL/GenBank/DDBJ whole genome shotgun (WGS) entry which is preliminary data.</text>
</comment>
<gene>
    <name evidence="2" type="ORF">RND81_04G067900</name>
</gene>
<accession>A0AAW1LDD0</accession>
<dbReference type="PANTHER" id="PTHR45763">
    <property type="entry name" value="HYDROLASE, ALPHA/BETA FOLD FAMILY PROTEIN, EXPRESSED-RELATED"/>
    <property type="match status" value="1"/>
</dbReference>
<reference evidence="2" key="1">
    <citation type="submission" date="2024-03" db="EMBL/GenBank/DDBJ databases">
        <title>WGS assembly of Saponaria officinalis var. Norfolk2.</title>
        <authorList>
            <person name="Jenkins J."/>
            <person name="Shu S."/>
            <person name="Grimwood J."/>
            <person name="Barry K."/>
            <person name="Goodstein D."/>
            <person name="Schmutz J."/>
            <person name="Leebens-Mack J."/>
            <person name="Osbourn A."/>
        </authorList>
    </citation>
    <scope>NUCLEOTIDE SEQUENCE [LARGE SCALE GENOMIC DNA]</scope>
    <source>
        <strain evidence="2">JIC</strain>
    </source>
</reference>
<keyword evidence="3" id="KW-1185">Reference proteome</keyword>
<proteinExistence type="predicted"/>
<dbReference type="Proteomes" id="UP001443914">
    <property type="component" value="Unassembled WGS sequence"/>
</dbReference>
<name>A0AAW1LDD0_SAPOF</name>
<dbReference type="SUPFAM" id="SSF53474">
    <property type="entry name" value="alpha/beta-Hydrolases"/>
    <property type="match status" value="1"/>
</dbReference>
<evidence type="ECO:0000259" key="1">
    <source>
        <dbReference type="Pfam" id="PF00561"/>
    </source>
</evidence>
<dbReference type="PANTHER" id="PTHR45763:SF8">
    <property type="entry name" value="ALPHA_BETA-HYDROLASES SUPERFAMILY PROTEIN"/>
    <property type="match status" value="1"/>
</dbReference>
<sequence length="553" mass="62833">MADVTRSGSWTEELASLIDGGIRYSTIDDSPYLMDQFIDSSVNSNHTELQFDAHLHSTMDSKQTHFGFEEERRELDEDLKDKIKGFAKAWGELLIDLSIGCKDIVQQSLSAEDSYVVKKFGPYLSRVSSNLGFLNEYLPEDRDPLHAWPVVFFVFILALAVLNVNSAHDTPAPPVVKKMVIHPPSAATLLLPDGRHMAYHDQGVAANRARYTLIAPHAFLSSRLAGIPGIKASLLEEFGVRLVTYDLPGFGESDPHPSRDLNTSALDVHYLANDLGVYDKFWVLGYSTAAMHAWATLKYIPNRIAGAAFVAPMVNPYDPAMTKEESSKIWERWDSRRKLMFSVARRFPSFLSYFYRRSFFSGKHGNIKEWFSVSLSEKDETLTRSTSFETFWQRNVEESVRQGHMKPLIKEAMLQVSEWGFSLGDLQTRRRCPRKGILPWLKSIYSKSECELTGFSGPIYLWQGMNDTVVPPSMAHYISRILPGVNLHQLPSDGHFSYFYFCDECHREILTTLFGDPLGPIHNTNDTTQMDDTDPYLLNQHEDEDHVFTTDTV</sequence>
<dbReference type="AlphaFoldDB" id="A0AAW1LDD0"/>
<feature type="domain" description="AB hydrolase-1" evidence="1">
    <location>
        <begin position="213"/>
        <end position="499"/>
    </location>
</feature>